<evidence type="ECO:0000259" key="2">
    <source>
        <dbReference type="Pfam" id="PF02517"/>
    </source>
</evidence>
<organism evidence="3 4">
    <name type="scientific">Geotalea uraniireducens (strain Rf4)</name>
    <name type="common">Geobacter uraniireducens</name>
    <dbReference type="NCBI Taxonomy" id="351605"/>
    <lineage>
        <taxon>Bacteria</taxon>
        <taxon>Pseudomonadati</taxon>
        <taxon>Thermodesulfobacteriota</taxon>
        <taxon>Desulfuromonadia</taxon>
        <taxon>Geobacterales</taxon>
        <taxon>Geobacteraceae</taxon>
        <taxon>Geotalea</taxon>
    </lineage>
</organism>
<keyword evidence="1" id="KW-0812">Transmembrane</keyword>
<name>A5GEF9_GEOUR</name>
<protein>
    <submittedName>
        <fullName evidence="3">Abortive infection protein</fullName>
    </submittedName>
</protein>
<feature type="transmembrane region" description="Helical" evidence="1">
    <location>
        <begin position="52"/>
        <end position="72"/>
    </location>
</feature>
<reference evidence="3 4" key="1">
    <citation type="submission" date="2007-05" db="EMBL/GenBank/DDBJ databases">
        <title>Complete sequence of Geobacter uraniireducens Rf4.</title>
        <authorList>
            <consortium name="US DOE Joint Genome Institute"/>
            <person name="Copeland A."/>
            <person name="Lucas S."/>
            <person name="Lapidus A."/>
            <person name="Barry K."/>
            <person name="Detter J.C."/>
            <person name="Glavina del Rio T."/>
            <person name="Hammon N."/>
            <person name="Israni S."/>
            <person name="Dalin E."/>
            <person name="Tice H."/>
            <person name="Pitluck S."/>
            <person name="Chertkov O."/>
            <person name="Brettin T."/>
            <person name="Bruce D."/>
            <person name="Han C."/>
            <person name="Schmutz J."/>
            <person name="Larimer F."/>
            <person name="Land M."/>
            <person name="Hauser L."/>
            <person name="Kyrpides N."/>
            <person name="Mikhailova N."/>
            <person name="Shelobolina E."/>
            <person name="Aklujkar M."/>
            <person name="Lovley D."/>
            <person name="Richardson P."/>
        </authorList>
    </citation>
    <scope>NUCLEOTIDE SEQUENCE [LARGE SCALE GENOMIC DNA]</scope>
    <source>
        <strain evidence="4">ATCC BAA-1134 / JCM 13001 / Rf4</strain>
    </source>
</reference>
<dbReference type="KEGG" id="gur:Gura_1619"/>
<evidence type="ECO:0000256" key="1">
    <source>
        <dbReference type="SAM" id="Phobius"/>
    </source>
</evidence>
<keyword evidence="1" id="KW-0472">Membrane</keyword>
<feature type="transmembrane region" description="Helical" evidence="1">
    <location>
        <begin position="132"/>
        <end position="152"/>
    </location>
</feature>
<feature type="transmembrane region" description="Helical" evidence="1">
    <location>
        <begin position="21"/>
        <end position="40"/>
    </location>
</feature>
<dbReference type="InterPro" id="IPR003675">
    <property type="entry name" value="Rce1/LyrA-like_dom"/>
</dbReference>
<dbReference type="GO" id="GO:0080120">
    <property type="term" value="P:CAAX-box protein maturation"/>
    <property type="evidence" value="ECO:0007669"/>
    <property type="project" value="UniProtKB-ARBA"/>
</dbReference>
<keyword evidence="4" id="KW-1185">Reference proteome</keyword>
<evidence type="ECO:0000313" key="3">
    <source>
        <dbReference type="EMBL" id="ABQ25814.1"/>
    </source>
</evidence>
<proteinExistence type="predicted"/>
<dbReference type="HOGENOM" id="CLU_064706_2_1_7"/>
<gene>
    <name evidence="3" type="ordered locus">Gura_1619</name>
</gene>
<dbReference type="InterPro" id="IPR042150">
    <property type="entry name" value="MmRce1-like"/>
</dbReference>
<dbReference type="Pfam" id="PF02517">
    <property type="entry name" value="Rce1-like"/>
    <property type="match status" value="1"/>
</dbReference>
<evidence type="ECO:0000313" key="4">
    <source>
        <dbReference type="Proteomes" id="UP000006695"/>
    </source>
</evidence>
<feature type="transmembrane region" description="Helical" evidence="1">
    <location>
        <begin position="249"/>
        <end position="273"/>
    </location>
</feature>
<feature type="transmembrane region" description="Helical" evidence="1">
    <location>
        <begin position="93"/>
        <end position="112"/>
    </location>
</feature>
<dbReference type="GO" id="GO:0004175">
    <property type="term" value="F:endopeptidase activity"/>
    <property type="evidence" value="ECO:0007669"/>
    <property type="project" value="UniProtKB-ARBA"/>
</dbReference>
<dbReference type="PANTHER" id="PTHR35797:SF1">
    <property type="entry name" value="PROTEASE"/>
    <property type="match status" value="1"/>
</dbReference>
<feature type="transmembrane region" description="Helical" evidence="1">
    <location>
        <begin position="194"/>
        <end position="212"/>
    </location>
</feature>
<dbReference type="AlphaFoldDB" id="A5GEF9"/>
<dbReference type="RefSeq" id="WP_011938524.1">
    <property type="nucleotide sequence ID" value="NC_009483.1"/>
</dbReference>
<feature type="transmembrane region" description="Helical" evidence="1">
    <location>
        <begin position="164"/>
        <end position="182"/>
    </location>
</feature>
<dbReference type="PANTHER" id="PTHR35797">
    <property type="entry name" value="PROTEASE-RELATED"/>
    <property type="match status" value="1"/>
</dbReference>
<keyword evidence="1" id="KW-1133">Transmembrane helix</keyword>
<dbReference type="STRING" id="351605.Gura_1619"/>
<feature type="transmembrane region" description="Helical" evidence="1">
    <location>
        <begin position="219"/>
        <end position="237"/>
    </location>
</feature>
<accession>A5GEF9</accession>
<feature type="domain" description="CAAX prenyl protease 2/Lysostaphin resistance protein A-like" evidence="2">
    <location>
        <begin position="133"/>
        <end position="232"/>
    </location>
</feature>
<dbReference type="EMBL" id="CP000698">
    <property type="protein sequence ID" value="ABQ25814.1"/>
    <property type="molecule type" value="Genomic_DNA"/>
</dbReference>
<sequence>MTTWKPGPNSYPNSYPSTSKSPLIFFLLVFALTILFWVLSTMVKVEGLPDNLPVTDIGATFVPLIAASILVYREEKFGGVKRLLKRAFDYKRIKRKIWYVPIIFLMPILYLLTYEVMRLIGLPLPAEWHIPLLTPLLFVGFFIAAAGEELGYMGYVIDPMQDRWSALTTSLIVGSLWAIWHFPSMIQIGQTPTLMAWGFLATVAFRILYVWLYNNTGKSIFAVIFFHAMGNTGRSVFPGGRSHFELADAAVGYSIIAITAVIVTFLWGSKTLARYRYASRKRKGHG</sequence>
<dbReference type="Proteomes" id="UP000006695">
    <property type="component" value="Chromosome"/>
</dbReference>